<reference evidence="2" key="3">
    <citation type="submission" date="2023-05" db="EMBL/GenBank/DDBJ databases">
        <authorList>
            <person name="Smith C.H."/>
        </authorList>
    </citation>
    <scope>NUCLEOTIDE SEQUENCE</scope>
    <source>
        <strain evidence="2">CHS0354</strain>
        <tissue evidence="2">Mantle</tissue>
    </source>
</reference>
<evidence type="ECO:0000256" key="1">
    <source>
        <dbReference type="SAM" id="MobiDB-lite"/>
    </source>
</evidence>
<dbReference type="EMBL" id="JAEAOA010000619">
    <property type="protein sequence ID" value="KAK3582892.1"/>
    <property type="molecule type" value="Genomic_DNA"/>
</dbReference>
<sequence>MLDELKKTVSEGGKDPITLSASAEKEDERQAYTSARQILQKFKEKQSEADHASKLLDQLYKQAFAVNVDEVKEQTEKKAKDKRIKGRKEETQDKTKQEIDVVSNHEEKYKSISLALSKMEKANK</sequence>
<comment type="caution">
    <text evidence="2">The sequence shown here is derived from an EMBL/GenBank/DDBJ whole genome shotgun (WGS) entry which is preliminary data.</text>
</comment>
<feature type="compositionally biased region" description="Basic and acidic residues" evidence="1">
    <location>
        <begin position="1"/>
        <end position="14"/>
    </location>
</feature>
<reference evidence="2" key="2">
    <citation type="journal article" date="2021" name="Genome Biol. Evol.">
        <title>Developing a high-quality reference genome for a parasitic bivalve with doubly uniparental inheritance (Bivalvia: Unionida).</title>
        <authorList>
            <person name="Smith C.H."/>
        </authorList>
    </citation>
    <scope>NUCLEOTIDE SEQUENCE</scope>
    <source>
        <strain evidence="2">CHS0354</strain>
        <tissue evidence="2">Mantle</tissue>
    </source>
</reference>
<accession>A0AAE0S018</accession>
<feature type="compositionally biased region" description="Basic and acidic residues" evidence="1">
    <location>
        <begin position="87"/>
        <end position="97"/>
    </location>
</feature>
<gene>
    <name evidence="2" type="ORF">CHS0354_009698</name>
</gene>
<evidence type="ECO:0000313" key="2">
    <source>
        <dbReference type="EMBL" id="KAK3582892.1"/>
    </source>
</evidence>
<proteinExistence type="predicted"/>
<evidence type="ECO:0000313" key="3">
    <source>
        <dbReference type="Proteomes" id="UP001195483"/>
    </source>
</evidence>
<keyword evidence="3" id="KW-1185">Reference proteome</keyword>
<dbReference type="Proteomes" id="UP001195483">
    <property type="component" value="Unassembled WGS sequence"/>
</dbReference>
<name>A0AAE0S018_9BIVA</name>
<dbReference type="AlphaFoldDB" id="A0AAE0S018"/>
<organism evidence="2 3">
    <name type="scientific">Potamilus streckersoni</name>
    <dbReference type="NCBI Taxonomy" id="2493646"/>
    <lineage>
        <taxon>Eukaryota</taxon>
        <taxon>Metazoa</taxon>
        <taxon>Spiralia</taxon>
        <taxon>Lophotrochozoa</taxon>
        <taxon>Mollusca</taxon>
        <taxon>Bivalvia</taxon>
        <taxon>Autobranchia</taxon>
        <taxon>Heteroconchia</taxon>
        <taxon>Palaeoheterodonta</taxon>
        <taxon>Unionida</taxon>
        <taxon>Unionoidea</taxon>
        <taxon>Unionidae</taxon>
        <taxon>Ambleminae</taxon>
        <taxon>Lampsilini</taxon>
        <taxon>Potamilus</taxon>
    </lineage>
</organism>
<protein>
    <submittedName>
        <fullName evidence="2">Uncharacterized protein</fullName>
    </submittedName>
</protein>
<feature type="region of interest" description="Disordered" evidence="1">
    <location>
        <begin position="75"/>
        <end position="97"/>
    </location>
</feature>
<feature type="region of interest" description="Disordered" evidence="1">
    <location>
        <begin position="1"/>
        <end position="31"/>
    </location>
</feature>
<reference evidence="2" key="1">
    <citation type="journal article" date="2021" name="Genome Biol. Evol.">
        <title>A High-Quality Reference Genome for a Parasitic Bivalve with Doubly Uniparental Inheritance (Bivalvia: Unionida).</title>
        <authorList>
            <person name="Smith C.H."/>
        </authorList>
    </citation>
    <scope>NUCLEOTIDE SEQUENCE</scope>
    <source>
        <strain evidence="2">CHS0354</strain>
    </source>
</reference>